<dbReference type="OrthoDB" id="7210911at2"/>
<proteinExistence type="predicted"/>
<name>A0A5E7EUG4_PSEFL</name>
<dbReference type="Proteomes" id="UP000379480">
    <property type="component" value="Unassembled WGS sequence"/>
</dbReference>
<accession>A0A5E7EUG4</accession>
<evidence type="ECO:0000313" key="2">
    <source>
        <dbReference type="Proteomes" id="UP000379480"/>
    </source>
</evidence>
<dbReference type="EMBL" id="CABVHY010000029">
    <property type="protein sequence ID" value="VVO30324.1"/>
    <property type="molecule type" value="Genomic_DNA"/>
</dbReference>
<protein>
    <submittedName>
        <fullName evidence="1">Uncharacterized protein</fullName>
    </submittedName>
</protein>
<dbReference type="RefSeq" id="WP_150806226.1">
    <property type="nucleotide sequence ID" value="NZ_CABVHY010000029.1"/>
</dbReference>
<evidence type="ECO:0000313" key="1">
    <source>
        <dbReference type="EMBL" id="VVO30324.1"/>
    </source>
</evidence>
<organism evidence="1 2">
    <name type="scientific">Pseudomonas fluorescens</name>
    <dbReference type="NCBI Taxonomy" id="294"/>
    <lineage>
        <taxon>Bacteria</taxon>
        <taxon>Pseudomonadati</taxon>
        <taxon>Pseudomonadota</taxon>
        <taxon>Gammaproteobacteria</taxon>
        <taxon>Pseudomonadales</taxon>
        <taxon>Pseudomonadaceae</taxon>
        <taxon>Pseudomonas</taxon>
    </lineage>
</organism>
<dbReference type="AlphaFoldDB" id="A0A5E7EUG4"/>
<reference evidence="1 2" key="1">
    <citation type="submission" date="2019-09" db="EMBL/GenBank/DDBJ databases">
        <authorList>
            <person name="Chandra G."/>
            <person name="Truman W A."/>
        </authorList>
    </citation>
    <scope>NUCLEOTIDE SEQUENCE [LARGE SCALE GENOMIC DNA]</scope>
    <source>
        <strain evidence="1">PS723</strain>
    </source>
</reference>
<gene>
    <name evidence="1" type="ORF">PS723_04936</name>
</gene>
<sequence length="125" mass="12753">MNTFEAPFAQTPRTNAVVLTAATAIGTAGTVLVTAGPNGCVVTSVRATPNGALTATGVDLNKAGKAFRSEAFAAYTLLLTAKRPQLTFDIAPNATLELGPNETLDVSLLVAQAAGVTVSAAWKDY</sequence>